<accession>A0A2T4JYE5</accession>
<sequence length="115" mass="12685">MRFLWTLLFLAACGAQPSPKFFGAQKHEILRSGRHYVVWDNGREVEVIRLGWAGPRQHDGIRADMLAVIPETTGCRAVDSTVEGDSGVMRARLTCPDRRGGASDPAPPIIRLWSG</sequence>
<gene>
    <name evidence="1" type="ORF">C5F48_05335</name>
</gene>
<name>A0A2T4JYE5_9RHOB</name>
<reference evidence="1 2" key="1">
    <citation type="submission" date="2018-03" db="EMBL/GenBank/DDBJ databases">
        <title>Cereibacter changlensis.</title>
        <authorList>
            <person name="Meyer T.E."/>
            <person name="Miller S."/>
            <person name="Lodha T."/>
            <person name="Gandham S."/>
            <person name="Chintalapati S."/>
            <person name="Chintalapati V.R."/>
        </authorList>
    </citation>
    <scope>NUCLEOTIDE SEQUENCE [LARGE SCALE GENOMIC DNA]</scope>
    <source>
        <strain evidence="1 2">JA139</strain>
    </source>
</reference>
<dbReference type="RefSeq" id="WP_107662876.1">
    <property type="nucleotide sequence ID" value="NZ_PZKG01000015.1"/>
</dbReference>
<comment type="caution">
    <text evidence="1">The sequence shown here is derived from an EMBL/GenBank/DDBJ whole genome shotgun (WGS) entry which is preliminary data.</text>
</comment>
<dbReference type="EMBL" id="PZKG01000015">
    <property type="protein sequence ID" value="PTE22773.1"/>
    <property type="molecule type" value="Genomic_DNA"/>
</dbReference>
<dbReference type="Proteomes" id="UP000241010">
    <property type="component" value="Unassembled WGS sequence"/>
</dbReference>
<dbReference type="OrthoDB" id="7859824at2"/>
<dbReference type="AlphaFoldDB" id="A0A2T4JYE5"/>
<organism evidence="1 2">
    <name type="scientific">Cereibacter changlensis JA139</name>
    <dbReference type="NCBI Taxonomy" id="1188249"/>
    <lineage>
        <taxon>Bacteria</taxon>
        <taxon>Pseudomonadati</taxon>
        <taxon>Pseudomonadota</taxon>
        <taxon>Alphaproteobacteria</taxon>
        <taxon>Rhodobacterales</taxon>
        <taxon>Paracoccaceae</taxon>
        <taxon>Cereibacter</taxon>
    </lineage>
</organism>
<evidence type="ECO:0000313" key="1">
    <source>
        <dbReference type="EMBL" id="PTE22773.1"/>
    </source>
</evidence>
<keyword evidence="2" id="KW-1185">Reference proteome</keyword>
<proteinExistence type="predicted"/>
<protein>
    <submittedName>
        <fullName evidence="1">Uncharacterized protein</fullName>
    </submittedName>
</protein>
<evidence type="ECO:0000313" key="2">
    <source>
        <dbReference type="Proteomes" id="UP000241010"/>
    </source>
</evidence>